<reference evidence="6" key="1">
    <citation type="submission" date="2025-08" db="UniProtKB">
        <authorList>
            <consortium name="Ensembl"/>
        </authorList>
    </citation>
    <scope>IDENTIFICATION</scope>
</reference>
<dbReference type="Ensembl" id="ENSGMOT00000022304.2">
    <property type="protein sequence ID" value="ENSGMOP00000021786.2"/>
    <property type="gene ID" value="ENSGMOG00000020299.2"/>
</dbReference>
<keyword evidence="7" id="KW-1185">Reference proteome</keyword>
<evidence type="ECO:0000256" key="4">
    <source>
        <dbReference type="ARBA" id="ARBA00022989"/>
    </source>
</evidence>
<evidence type="ECO:0000256" key="1">
    <source>
        <dbReference type="ARBA" id="ARBA00004141"/>
    </source>
</evidence>
<dbReference type="GO" id="GO:0016020">
    <property type="term" value="C:membrane"/>
    <property type="evidence" value="ECO:0007669"/>
    <property type="project" value="UniProtKB-SubCell"/>
</dbReference>
<dbReference type="PANTHER" id="PTHR31746:SF3">
    <property type="entry name" value="TRANSMEMBRANE PROTEIN 229B"/>
    <property type="match status" value="1"/>
</dbReference>
<dbReference type="PANTHER" id="PTHR31746">
    <property type="entry name" value="TRANSMEMBRANE PROTEIN 229 FAMILY MEMBER"/>
    <property type="match status" value="1"/>
</dbReference>
<keyword evidence="5" id="KW-0472">Membrane</keyword>
<comment type="subcellular location">
    <subcellularLocation>
        <location evidence="1">Membrane</location>
        <topology evidence="1">Multi-pass membrane protein</topology>
    </subcellularLocation>
</comment>
<name>A0A8C4ZSM9_GADMO</name>
<organism evidence="6 7">
    <name type="scientific">Gadus morhua</name>
    <name type="common">Atlantic cod</name>
    <dbReference type="NCBI Taxonomy" id="8049"/>
    <lineage>
        <taxon>Eukaryota</taxon>
        <taxon>Metazoa</taxon>
        <taxon>Chordata</taxon>
        <taxon>Craniata</taxon>
        <taxon>Vertebrata</taxon>
        <taxon>Euteleostomi</taxon>
        <taxon>Actinopterygii</taxon>
        <taxon>Neopterygii</taxon>
        <taxon>Teleostei</taxon>
        <taxon>Neoteleostei</taxon>
        <taxon>Acanthomorphata</taxon>
        <taxon>Zeiogadaria</taxon>
        <taxon>Gadariae</taxon>
        <taxon>Gadiformes</taxon>
        <taxon>Gadoidei</taxon>
        <taxon>Gadidae</taxon>
        <taxon>Gadus</taxon>
    </lineage>
</organism>
<protein>
    <recommendedName>
        <fullName evidence="8">Transmembrane protein 229B</fullName>
    </recommendedName>
</protein>
<dbReference type="AlphaFoldDB" id="A0A8C4ZSM9"/>
<accession>A0A8C4ZSM9</accession>
<dbReference type="GeneTree" id="ENSGT00390000010899"/>
<evidence type="ECO:0000256" key="5">
    <source>
        <dbReference type="ARBA" id="ARBA00023136"/>
    </source>
</evidence>
<evidence type="ECO:0000256" key="2">
    <source>
        <dbReference type="ARBA" id="ARBA00006371"/>
    </source>
</evidence>
<evidence type="ECO:0000313" key="6">
    <source>
        <dbReference type="Ensembl" id="ENSGMOP00000021786.2"/>
    </source>
</evidence>
<evidence type="ECO:0000256" key="3">
    <source>
        <dbReference type="ARBA" id="ARBA00022692"/>
    </source>
</evidence>
<dbReference type="Proteomes" id="UP000694546">
    <property type="component" value="Chromosome 15"/>
</dbReference>
<evidence type="ECO:0000313" key="7">
    <source>
        <dbReference type="Proteomes" id="UP000694546"/>
    </source>
</evidence>
<sequence length="128" mass="14749">ILQPLSPLARFYIYSLHGCLCEVAFTATCDWYDTRDRRLAGHSSLWSLPMYASAIFLMERLRAVLLARRWLLAMRLVAYTLFIYLWELSWGLGLRLLGACPWDYSGYHGTGLSWPCGLIGVHTLRNTF</sequence>
<keyword evidence="4" id="KW-1133">Transmembrane helix</keyword>
<keyword evidence="3" id="KW-0812">Transmembrane</keyword>
<proteinExistence type="inferred from homology"/>
<comment type="similarity">
    <text evidence="2">Belongs to the TMEM229 family.</text>
</comment>
<evidence type="ECO:0008006" key="8">
    <source>
        <dbReference type="Google" id="ProtNLM"/>
    </source>
</evidence>
<reference evidence="6" key="2">
    <citation type="submission" date="2025-09" db="UniProtKB">
        <authorList>
            <consortium name="Ensembl"/>
        </authorList>
    </citation>
    <scope>IDENTIFICATION</scope>
</reference>